<evidence type="ECO:0000313" key="3">
    <source>
        <dbReference type="EMBL" id="AOS43737.1"/>
    </source>
</evidence>
<dbReference type="SUPFAM" id="SSF51126">
    <property type="entry name" value="Pectin lyase-like"/>
    <property type="match status" value="1"/>
</dbReference>
<dbReference type="Pfam" id="PF12951">
    <property type="entry name" value="PATR"/>
    <property type="match status" value="2"/>
</dbReference>
<dbReference type="AlphaFoldDB" id="A0A1D8AS79"/>
<dbReference type="InterPro" id="IPR013425">
    <property type="entry name" value="Autotrns_rpt"/>
</dbReference>
<dbReference type="Pfam" id="PF07589">
    <property type="entry name" value="PEP-CTERM"/>
    <property type="match status" value="1"/>
</dbReference>
<organism evidence="3 4">
    <name type="scientific">Lacunisphaera limnophila</name>
    <dbReference type="NCBI Taxonomy" id="1838286"/>
    <lineage>
        <taxon>Bacteria</taxon>
        <taxon>Pseudomonadati</taxon>
        <taxon>Verrucomicrobiota</taxon>
        <taxon>Opitutia</taxon>
        <taxon>Opitutales</taxon>
        <taxon>Opitutaceae</taxon>
        <taxon>Lacunisphaera</taxon>
    </lineage>
</organism>
<gene>
    <name evidence="3" type="ORF">Verru16b_00792</name>
</gene>
<dbReference type="KEGG" id="obg:Verru16b_00792"/>
<dbReference type="EMBL" id="CP016094">
    <property type="protein sequence ID" value="AOS43737.1"/>
    <property type="molecule type" value="Genomic_DNA"/>
</dbReference>
<evidence type="ECO:0000313" key="4">
    <source>
        <dbReference type="Proteomes" id="UP000095228"/>
    </source>
</evidence>
<evidence type="ECO:0000259" key="2">
    <source>
        <dbReference type="Pfam" id="PF07589"/>
    </source>
</evidence>
<dbReference type="Proteomes" id="UP000095228">
    <property type="component" value="Chromosome"/>
</dbReference>
<name>A0A1D8AS79_9BACT</name>
<dbReference type="OrthoDB" id="6053567at2"/>
<reference evidence="3 4" key="1">
    <citation type="submission" date="2016-06" db="EMBL/GenBank/DDBJ databases">
        <title>Three novel species with peptidoglycan cell walls form the new genus Lacunisphaera gen. nov. in the family Opitutaceae of the verrucomicrobial subdivision 4.</title>
        <authorList>
            <person name="Rast P."/>
            <person name="Gloeckner I."/>
            <person name="Jogler M."/>
            <person name="Boedeker C."/>
            <person name="Jeske O."/>
            <person name="Wiegand S."/>
            <person name="Reinhardt R."/>
            <person name="Schumann P."/>
            <person name="Rohde M."/>
            <person name="Spring S."/>
            <person name="Gloeckner F.O."/>
            <person name="Jogler C."/>
        </authorList>
    </citation>
    <scope>NUCLEOTIDE SEQUENCE [LARGE SCALE GENOMIC DNA]</scope>
    <source>
        <strain evidence="3 4">IG16b</strain>
    </source>
</reference>
<dbReference type="InterPro" id="IPR013424">
    <property type="entry name" value="Ice-binding_C"/>
</dbReference>
<proteinExistence type="predicted"/>
<evidence type="ECO:0000256" key="1">
    <source>
        <dbReference type="ARBA" id="ARBA00022729"/>
    </source>
</evidence>
<feature type="domain" description="Ice-binding protein C-terminal" evidence="2">
    <location>
        <begin position="719"/>
        <end position="738"/>
    </location>
</feature>
<dbReference type="InterPro" id="IPR011050">
    <property type="entry name" value="Pectin_lyase_fold/virulence"/>
</dbReference>
<sequence length="745" mass="76178">MRLTGKIMGLLFLLAGFAPAMLRAQVLYWDANGATGGAGGDGTWDLSAFNWSTSSAGDINTIQWINNRPAWFNTGAPATITLGSGVQASTLHFDGNYYTLTGGTELTLTGGTVSSQFAVNLNAALNSAGLDFAGDFYLNTASPNLTGVITNTHSLTYNHPDAISNDSGTSILNKGQLRFDYVSGGNFSYTVNNPITINGINGGTIYVEFEMSGSRSVTLTGPISLLTDGRLYGGTINDSGTALLAASGVISGVGRNVKIGGEVALSGANTFTGKVIVGDGFDGRVKVATFNNELAAGSLGAGSGLELGQDLGPGSVYDGEVLYTGGTNTSNRTIQISGNTGSVGVENSASTLTLTGVISSSGSTGLHDFEKTGPGTLVLTGDNTFDGDTYLTNGTLIIGNNNALGIASEPELEVGTSRTSYNDDLSLLLKDGVTLMHYVDVYNENDDGGQTTLGLYGTGSATFAEEVYIQRSVIVSVGPGGQLTFNELFSDGYGGGGIGKTGAGKAVFSQGLDLRGGGILVQQGEVLLAGGSVILADPIAVSSGAILSGDVPLSHSSTTETTGVVLGSGATFSPGDPLGQFSTPALQMAGGSTLHWQLGALTSADSAQWDRVAISSSAGDVLDVNPGAILTVDLSLIAISSRPTQPVLTANDPFWQISQTWLVIDFSGLGTNQLTPGTLNPLLVSNGIWAGGKFDTFVGGGSGAFAGFGTGDLYLRFTPVPEPSTWALLALGGLAVLWPRLRRRA</sequence>
<dbReference type="RefSeq" id="WP_083270084.1">
    <property type="nucleotide sequence ID" value="NZ_CP016094.1"/>
</dbReference>
<dbReference type="NCBIfam" id="TIGR02601">
    <property type="entry name" value="autotrns_rpt"/>
    <property type="match status" value="1"/>
</dbReference>
<protein>
    <submittedName>
        <fullName evidence="3">Autotransporter-associated beta strand repeat protein</fullName>
    </submittedName>
</protein>
<accession>A0A1D8AS79</accession>
<dbReference type="STRING" id="1838286.Verru16b_00792"/>
<keyword evidence="1" id="KW-0732">Signal</keyword>
<dbReference type="NCBIfam" id="TIGR02595">
    <property type="entry name" value="PEP_CTERM"/>
    <property type="match status" value="1"/>
</dbReference>
<keyword evidence="4" id="KW-1185">Reference proteome</keyword>